<feature type="transmembrane region" description="Helical" evidence="8">
    <location>
        <begin position="451"/>
        <end position="468"/>
    </location>
</feature>
<dbReference type="PROSITE" id="PS00216">
    <property type="entry name" value="SUGAR_TRANSPORT_1"/>
    <property type="match status" value="1"/>
</dbReference>
<dbReference type="InterPro" id="IPR005828">
    <property type="entry name" value="MFS_sugar_transport-like"/>
</dbReference>
<dbReference type="GO" id="GO:0005351">
    <property type="term" value="F:carbohydrate:proton symporter activity"/>
    <property type="evidence" value="ECO:0007669"/>
    <property type="project" value="TreeGrafter"/>
</dbReference>
<name>A0A423VWV7_9PEZI</name>
<dbReference type="InterPro" id="IPR020846">
    <property type="entry name" value="MFS_dom"/>
</dbReference>
<dbReference type="NCBIfam" id="TIGR00879">
    <property type="entry name" value="SP"/>
    <property type="match status" value="1"/>
</dbReference>
<evidence type="ECO:0000256" key="8">
    <source>
        <dbReference type="SAM" id="Phobius"/>
    </source>
</evidence>
<dbReference type="PROSITE" id="PS50850">
    <property type="entry name" value="MFS"/>
    <property type="match status" value="1"/>
</dbReference>
<evidence type="ECO:0000256" key="1">
    <source>
        <dbReference type="ARBA" id="ARBA00004141"/>
    </source>
</evidence>
<dbReference type="SUPFAM" id="SSF103473">
    <property type="entry name" value="MFS general substrate transporter"/>
    <property type="match status" value="1"/>
</dbReference>
<dbReference type="Gene3D" id="1.20.1250.20">
    <property type="entry name" value="MFS general substrate transporter like domains"/>
    <property type="match status" value="1"/>
</dbReference>
<keyword evidence="6 8" id="KW-0472">Membrane</keyword>
<keyword evidence="3 7" id="KW-0813">Transport</keyword>
<feature type="transmembrane region" description="Helical" evidence="8">
    <location>
        <begin position="102"/>
        <end position="124"/>
    </location>
</feature>
<evidence type="ECO:0000256" key="2">
    <source>
        <dbReference type="ARBA" id="ARBA00010992"/>
    </source>
</evidence>
<dbReference type="FunFam" id="1.20.1250.20:FF:000117">
    <property type="entry name" value="MFS hexose transporter"/>
    <property type="match status" value="1"/>
</dbReference>
<evidence type="ECO:0000256" key="6">
    <source>
        <dbReference type="ARBA" id="ARBA00023136"/>
    </source>
</evidence>
<evidence type="ECO:0000256" key="4">
    <source>
        <dbReference type="ARBA" id="ARBA00022692"/>
    </source>
</evidence>
<feature type="transmembrane region" description="Helical" evidence="8">
    <location>
        <begin position="58"/>
        <end position="82"/>
    </location>
</feature>
<comment type="subcellular location">
    <subcellularLocation>
        <location evidence="1">Membrane</location>
        <topology evidence="1">Multi-pass membrane protein</topology>
    </subcellularLocation>
</comment>
<dbReference type="OrthoDB" id="6133115at2759"/>
<dbReference type="EMBL" id="LKEB01000071">
    <property type="protein sequence ID" value="ROV95517.1"/>
    <property type="molecule type" value="Genomic_DNA"/>
</dbReference>
<evidence type="ECO:0000313" key="11">
    <source>
        <dbReference type="Proteomes" id="UP000285146"/>
    </source>
</evidence>
<sequence length="561" mass="63516">MPLAPAHVFRRLGEGDEEYFEKDNKHASQAQAERHLADVKPPRLENVVWYKEPHLRKLYTMSLVLMIASATTGYDCMLVNTSQQFQQWQNFFGLEVNDNNKLGILINMFNIGSVCSFFITPYIADHFGRKIAIIIGCIFMIAGGLLTALCNGFAVYVSGRFLLGFGNSLAQMASPLLLTEICHPQHRGPVTAIYNCLWNVGALLVTSVGWGTAYISNDWSWRSITLLQIVPSVTQITFIWWLPESPRYLVNKDRSDEALLVLAKHHAGGDIQNAVVQYEFQEIKQTIQMDRNADRATTYMDFLRTKGNRWRLAIIVSLGIISQYSGNALFSNYINIIYEAAGITQQDKKLAMSTGKTIVDLIVTIAAAVNVDRFGRRPLFLLSTSGMMVSFACWTATGAIYENSGMTSIQSGYAQLVFIWIFGIFYDIGFSGLLVAYALEILPFHLRAKGMMIMNITVQAVLAIGNQTNKIAWDNSPRHWMFMLFYTCWDVVELMFVWYFYIETKGPTLEETARIFDGDDAVAHVKLHEIAKEIQGDFYEEAHFAAYRNRTGPTARDRYYS</sequence>
<feature type="transmembrane region" description="Helical" evidence="8">
    <location>
        <begin position="191"/>
        <end position="215"/>
    </location>
</feature>
<evidence type="ECO:0000313" key="10">
    <source>
        <dbReference type="EMBL" id="ROV95517.1"/>
    </source>
</evidence>
<evidence type="ECO:0000256" key="5">
    <source>
        <dbReference type="ARBA" id="ARBA00022989"/>
    </source>
</evidence>
<comment type="similarity">
    <text evidence="2 7">Belongs to the major facilitator superfamily. Sugar transporter (TC 2.A.1.1) family.</text>
</comment>
<feature type="domain" description="Major facilitator superfamily (MFS) profile" evidence="9">
    <location>
        <begin position="61"/>
        <end position="505"/>
    </location>
</feature>
<keyword evidence="5 8" id="KW-1133">Transmembrane helix</keyword>
<gene>
    <name evidence="10" type="ORF">VPNG_08915</name>
</gene>
<dbReference type="InterPro" id="IPR036259">
    <property type="entry name" value="MFS_trans_sf"/>
</dbReference>
<evidence type="ECO:0000256" key="7">
    <source>
        <dbReference type="RuleBase" id="RU003346"/>
    </source>
</evidence>
<feature type="transmembrane region" description="Helical" evidence="8">
    <location>
        <begin position="378"/>
        <end position="401"/>
    </location>
</feature>
<feature type="transmembrane region" description="Helical" evidence="8">
    <location>
        <begin position="480"/>
        <end position="501"/>
    </location>
</feature>
<feature type="transmembrane region" description="Helical" evidence="8">
    <location>
        <begin position="221"/>
        <end position="242"/>
    </location>
</feature>
<feature type="transmembrane region" description="Helical" evidence="8">
    <location>
        <begin position="413"/>
        <end position="439"/>
    </location>
</feature>
<dbReference type="InParanoid" id="A0A423VWV7"/>
<dbReference type="PANTHER" id="PTHR48022">
    <property type="entry name" value="PLASTIDIC GLUCOSE TRANSPORTER 4"/>
    <property type="match status" value="1"/>
</dbReference>
<dbReference type="InterPro" id="IPR050360">
    <property type="entry name" value="MFS_Sugar_Transporters"/>
</dbReference>
<dbReference type="AlphaFoldDB" id="A0A423VWV7"/>
<dbReference type="Pfam" id="PF00083">
    <property type="entry name" value="Sugar_tr"/>
    <property type="match status" value="1"/>
</dbReference>
<reference evidence="10 11" key="1">
    <citation type="submission" date="2015-09" db="EMBL/GenBank/DDBJ databases">
        <title>Host preference determinants of Valsa canker pathogens revealed by comparative genomics.</title>
        <authorList>
            <person name="Yin Z."/>
            <person name="Huang L."/>
        </authorList>
    </citation>
    <scope>NUCLEOTIDE SEQUENCE [LARGE SCALE GENOMIC DNA]</scope>
    <source>
        <strain evidence="10 11">SXYLt</strain>
    </source>
</reference>
<keyword evidence="11" id="KW-1185">Reference proteome</keyword>
<dbReference type="GO" id="GO:0016020">
    <property type="term" value="C:membrane"/>
    <property type="evidence" value="ECO:0007669"/>
    <property type="project" value="UniProtKB-SubCell"/>
</dbReference>
<evidence type="ECO:0000256" key="3">
    <source>
        <dbReference type="ARBA" id="ARBA00022448"/>
    </source>
</evidence>
<dbReference type="Proteomes" id="UP000285146">
    <property type="component" value="Unassembled WGS sequence"/>
</dbReference>
<proteinExistence type="inferred from homology"/>
<dbReference type="InterPro" id="IPR003663">
    <property type="entry name" value="Sugar/inositol_transpt"/>
</dbReference>
<accession>A0A423VWV7</accession>
<evidence type="ECO:0000259" key="9">
    <source>
        <dbReference type="PROSITE" id="PS50850"/>
    </source>
</evidence>
<comment type="caution">
    <text evidence="10">The sequence shown here is derived from an EMBL/GenBank/DDBJ whole genome shotgun (WGS) entry which is preliminary data.</text>
</comment>
<protein>
    <recommendedName>
        <fullName evidence="9">Major facilitator superfamily (MFS) profile domain-containing protein</fullName>
    </recommendedName>
</protein>
<dbReference type="STRING" id="1230097.A0A423VWV7"/>
<organism evidence="10 11">
    <name type="scientific">Cytospora leucostoma</name>
    <dbReference type="NCBI Taxonomy" id="1230097"/>
    <lineage>
        <taxon>Eukaryota</taxon>
        <taxon>Fungi</taxon>
        <taxon>Dikarya</taxon>
        <taxon>Ascomycota</taxon>
        <taxon>Pezizomycotina</taxon>
        <taxon>Sordariomycetes</taxon>
        <taxon>Sordariomycetidae</taxon>
        <taxon>Diaporthales</taxon>
        <taxon>Cytosporaceae</taxon>
        <taxon>Cytospora</taxon>
    </lineage>
</organism>
<feature type="transmembrane region" description="Helical" evidence="8">
    <location>
        <begin position="131"/>
        <end position="155"/>
    </location>
</feature>
<dbReference type="InterPro" id="IPR005829">
    <property type="entry name" value="Sugar_transporter_CS"/>
</dbReference>
<keyword evidence="4 8" id="KW-0812">Transmembrane</keyword>
<dbReference type="PANTHER" id="PTHR48022:SF66">
    <property type="entry name" value="MFS HEXOSE TRANSPORTER"/>
    <property type="match status" value="1"/>
</dbReference>